<gene>
    <name evidence="14" type="ORF">Pcinc_034228</name>
</gene>
<keyword evidence="7 13" id="KW-0479">Metal-binding</keyword>
<dbReference type="InterPro" id="IPR029044">
    <property type="entry name" value="Nucleotide-diphossugar_trans"/>
</dbReference>
<dbReference type="InterPro" id="IPR052463">
    <property type="entry name" value="O-linked_mannose_GnT"/>
</dbReference>
<evidence type="ECO:0000256" key="5">
    <source>
        <dbReference type="ARBA" id="ARBA00022679"/>
    </source>
</evidence>
<evidence type="ECO:0000256" key="8">
    <source>
        <dbReference type="ARBA" id="ARBA00022968"/>
    </source>
</evidence>
<evidence type="ECO:0000256" key="2">
    <source>
        <dbReference type="ARBA" id="ARBA00004922"/>
    </source>
</evidence>
<evidence type="ECO:0000256" key="6">
    <source>
        <dbReference type="ARBA" id="ARBA00022692"/>
    </source>
</evidence>
<evidence type="ECO:0000256" key="11">
    <source>
        <dbReference type="ARBA" id="ARBA00023136"/>
    </source>
</evidence>
<protein>
    <recommendedName>
        <fullName evidence="13">Alpha-1,3-mannosyl-glycoprotein 2-beta-N-acetylglucosaminyltransferase</fullName>
        <shortName evidence="13">GNT-I</shortName>
        <shortName evidence="13">GlcNAc-T I</shortName>
        <ecNumber evidence="13">2.4.1.101</ecNumber>
    </recommendedName>
    <alternativeName>
        <fullName evidence="13">N-glycosyl-oligosaccharide-glycoprotein N-acetylglucosaminyltransferase I</fullName>
    </alternativeName>
</protein>
<dbReference type="InterPro" id="IPR004139">
    <property type="entry name" value="Glyco_trans_13"/>
</dbReference>
<keyword evidence="11" id="KW-0472">Membrane</keyword>
<comment type="similarity">
    <text evidence="3 13">Belongs to the glycosyltransferase 13 family.</text>
</comment>
<name>A0AAE1JXR4_PETCI</name>
<comment type="subcellular location">
    <subcellularLocation>
        <location evidence="1 13">Golgi apparatus membrane</location>
        <topology evidence="1 13">Single-pass type II membrane protein</topology>
    </subcellularLocation>
</comment>
<comment type="pathway">
    <text evidence="2 13">Protein modification; protein glycosylation.</text>
</comment>
<dbReference type="EC" id="2.4.1.101" evidence="13"/>
<keyword evidence="5" id="KW-0808">Transferase</keyword>
<dbReference type="Proteomes" id="UP001286313">
    <property type="component" value="Unassembled WGS sequence"/>
</dbReference>
<keyword evidence="9" id="KW-1133">Transmembrane helix</keyword>
<keyword evidence="10 13" id="KW-0333">Golgi apparatus</keyword>
<dbReference type="PANTHER" id="PTHR46396:SF1">
    <property type="entry name" value="PROTEIN O-LINKED-MANNOSE BETA-1,2-N-ACETYLGLUCOSAMINYLTRANSFERASE 1"/>
    <property type="match status" value="1"/>
</dbReference>
<evidence type="ECO:0000256" key="7">
    <source>
        <dbReference type="ARBA" id="ARBA00022723"/>
    </source>
</evidence>
<keyword evidence="6" id="KW-0812">Transmembrane</keyword>
<evidence type="ECO:0000256" key="9">
    <source>
        <dbReference type="ARBA" id="ARBA00022989"/>
    </source>
</evidence>
<evidence type="ECO:0000256" key="3">
    <source>
        <dbReference type="ARBA" id="ARBA00006492"/>
    </source>
</evidence>
<evidence type="ECO:0000313" key="14">
    <source>
        <dbReference type="EMBL" id="KAK3859674.1"/>
    </source>
</evidence>
<comment type="catalytic activity">
    <reaction evidence="13">
        <text>N(4)-(alpha-D-Man-(1-&gt;3)-[alpha-D-Man-(1-&gt;3)-[alpha-D-Man-(1-&gt;6)]-alpha-D-Man-(1-&gt;6)]-beta-D-Man-(1-&gt;4)-beta-D-GlcNAc-(1-&gt;4)-beta-D-GlcNAc)-L-asparaginyl-[protein] (N-glucan mannose isomer 5A1,2) + UDP-N-acetyl-alpha-D-glucosamine = N(4)-{beta-D-GlcNAc-(1-&gt;2)-alpha-D-Man-(1-&gt;3)-[alpha-D-Man-(1-&gt;3)-[alpha-D-Man-(1-&gt;6)]-alpha-D-Man-(1-&gt;6)]-beta-D-Man-(1-&gt;4)-beta-D-GlcNAc-(1-&gt;4)-beta-D-GlcNAc}-L-asparaginyl-[protein] + UDP + H(+)</text>
        <dbReference type="Rhea" id="RHEA:11456"/>
        <dbReference type="Rhea" id="RHEA-COMP:14367"/>
        <dbReference type="Rhea" id="RHEA-COMP:14368"/>
        <dbReference type="ChEBI" id="CHEBI:15378"/>
        <dbReference type="ChEBI" id="CHEBI:57705"/>
        <dbReference type="ChEBI" id="CHEBI:58223"/>
        <dbReference type="ChEBI" id="CHEBI:59087"/>
        <dbReference type="ChEBI" id="CHEBI:60625"/>
        <dbReference type="EC" id="2.4.1.101"/>
    </reaction>
</comment>
<dbReference type="Pfam" id="PF03071">
    <property type="entry name" value="GNT-I"/>
    <property type="match status" value="1"/>
</dbReference>
<evidence type="ECO:0000256" key="13">
    <source>
        <dbReference type="RuleBase" id="RU368119"/>
    </source>
</evidence>
<evidence type="ECO:0000313" key="15">
    <source>
        <dbReference type="Proteomes" id="UP001286313"/>
    </source>
</evidence>
<keyword evidence="8 13" id="KW-0735">Signal-anchor</keyword>
<sequence length="365" mass="41981">MVDTPNMEIIHLANIFGLDVLVHQPQGEKGTATLLNMHFRFSVHNVFNYFPDIDKAVILEDDLLLSPDFLSFFQQTSWLLDTDPTIYCVNAFSVNSYSTVAGDPTTLRRLQMFPQFGWMITRHWAQEMYKSWIPEEHTGDWDWWLSSENAMQGRYALVPEVGRTYHAGAAGAHVTGWSQEQNFASMIYNTDPDVKLKNLEDMILDRYEAKLKGEILRATDLHLTDIPCRVRFPPDEPGPFRVFVASETKSDEYGSYHLMQLCLNAYAADSREKFRNVVRFNVGGRILYIVGCPASPYCTLFPKGVTLVVPTPGLIEASEDYSSKWLMRNYPPYYHRRAQVTTPEREFAMENLLRLYNNGTMIEVI</sequence>
<accession>A0AAE1JXR4</accession>
<dbReference type="GO" id="GO:0003827">
    <property type="term" value="F:alpha-1,3-mannosylglycoprotein 2-beta-N-acetylglucosaminyltransferase activity"/>
    <property type="evidence" value="ECO:0007669"/>
    <property type="project" value="UniProtKB-UniRule"/>
</dbReference>
<dbReference type="EMBL" id="JAWQEG010004956">
    <property type="protein sequence ID" value="KAK3859674.1"/>
    <property type="molecule type" value="Genomic_DNA"/>
</dbReference>
<proteinExistence type="inferred from homology"/>
<dbReference type="SUPFAM" id="SSF53448">
    <property type="entry name" value="Nucleotide-diphospho-sugar transferases"/>
    <property type="match status" value="1"/>
</dbReference>
<comment type="cofactor">
    <cofactor evidence="13">
        <name>Mn(2+)</name>
        <dbReference type="ChEBI" id="CHEBI:29035"/>
    </cofactor>
    <text evidence="13">The cofactor is mostly bound to the substrate.</text>
</comment>
<reference evidence="14" key="1">
    <citation type="submission" date="2023-10" db="EMBL/GenBank/DDBJ databases">
        <title>Genome assemblies of two species of porcelain crab, Petrolisthes cinctipes and Petrolisthes manimaculis (Anomura: Porcellanidae).</title>
        <authorList>
            <person name="Angst P."/>
        </authorList>
    </citation>
    <scope>NUCLEOTIDE SEQUENCE</scope>
    <source>
        <strain evidence="14">PB745_01</strain>
        <tissue evidence="14">Gill</tissue>
    </source>
</reference>
<dbReference type="PANTHER" id="PTHR46396">
    <property type="entry name" value="PROTEIN O-LINKED-MANNOSE BETA-1,2-N-ACETYLGLUCOSAMINYLTRANSFERASE 1"/>
    <property type="match status" value="1"/>
</dbReference>
<keyword evidence="12 13" id="KW-0464">Manganese</keyword>
<keyword evidence="15" id="KW-1185">Reference proteome</keyword>
<evidence type="ECO:0000256" key="4">
    <source>
        <dbReference type="ARBA" id="ARBA00022676"/>
    </source>
</evidence>
<comment type="function">
    <text evidence="13">Initiates complex N-linked carbohydrate formation. Essential for the conversion of high-mannose to hybrid and complex N-glycans.</text>
</comment>
<dbReference type="GO" id="GO:0016266">
    <property type="term" value="P:protein O-linked glycosylation via N-acetyl-galactosamine"/>
    <property type="evidence" value="ECO:0007669"/>
    <property type="project" value="TreeGrafter"/>
</dbReference>
<organism evidence="14 15">
    <name type="scientific">Petrolisthes cinctipes</name>
    <name type="common">Flat porcelain crab</name>
    <dbReference type="NCBI Taxonomy" id="88211"/>
    <lineage>
        <taxon>Eukaryota</taxon>
        <taxon>Metazoa</taxon>
        <taxon>Ecdysozoa</taxon>
        <taxon>Arthropoda</taxon>
        <taxon>Crustacea</taxon>
        <taxon>Multicrustacea</taxon>
        <taxon>Malacostraca</taxon>
        <taxon>Eumalacostraca</taxon>
        <taxon>Eucarida</taxon>
        <taxon>Decapoda</taxon>
        <taxon>Pleocyemata</taxon>
        <taxon>Anomura</taxon>
        <taxon>Galatheoidea</taxon>
        <taxon>Porcellanidae</taxon>
        <taxon>Petrolisthes</taxon>
    </lineage>
</organism>
<dbReference type="Gene3D" id="3.90.550.10">
    <property type="entry name" value="Spore Coat Polysaccharide Biosynthesis Protein SpsA, Chain A"/>
    <property type="match status" value="1"/>
</dbReference>
<dbReference type="AlphaFoldDB" id="A0AAE1JXR4"/>
<comment type="caution">
    <text evidence="14">The sequence shown here is derived from an EMBL/GenBank/DDBJ whole genome shotgun (WGS) entry which is preliminary data.</text>
</comment>
<dbReference type="GO" id="GO:0030145">
    <property type="term" value="F:manganese ion binding"/>
    <property type="evidence" value="ECO:0007669"/>
    <property type="project" value="UniProtKB-UniRule"/>
</dbReference>
<keyword evidence="4 13" id="KW-0328">Glycosyltransferase</keyword>
<evidence type="ECO:0000256" key="12">
    <source>
        <dbReference type="ARBA" id="ARBA00023211"/>
    </source>
</evidence>
<dbReference type="GO" id="GO:0047223">
    <property type="term" value="F:beta-1,3-galactosyl-O-glycosyl-glycoprotein beta-1,3-N-acetylglucosaminyltransferase activity"/>
    <property type="evidence" value="ECO:0007669"/>
    <property type="project" value="TreeGrafter"/>
</dbReference>
<evidence type="ECO:0000256" key="10">
    <source>
        <dbReference type="ARBA" id="ARBA00023034"/>
    </source>
</evidence>
<dbReference type="GO" id="GO:0000139">
    <property type="term" value="C:Golgi membrane"/>
    <property type="evidence" value="ECO:0007669"/>
    <property type="project" value="UniProtKB-SubCell"/>
</dbReference>
<evidence type="ECO:0000256" key="1">
    <source>
        <dbReference type="ARBA" id="ARBA00004323"/>
    </source>
</evidence>